<dbReference type="HOGENOM" id="CLU_044063_2_1_6"/>
<evidence type="ECO:0000256" key="7">
    <source>
        <dbReference type="ARBA" id="ARBA00049442"/>
    </source>
</evidence>
<protein>
    <recommendedName>
        <fullName evidence="2 8">Shikimate dehydrogenase (NADP(+))</fullName>
        <shortName evidence="8">SDH</shortName>
        <ecNumber evidence="2 8">1.1.1.25</ecNumber>
    </recommendedName>
</protein>
<evidence type="ECO:0000259" key="10">
    <source>
        <dbReference type="Pfam" id="PF08501"/>
    </source>
</evidence>
<dbReference type="GO" id="GO:0009423">
    <property type="term" value="P:chorismate biosynthetic process"/>
    <property type="evidence" value="ECO:0007669"/>
    <property type="project" value="UniProtKB-UniRule"/>
</dbReference>
<evidence type="ECO:0000313" key="13">
    <source>
        <dbReference type="Proteomes" id="UP000007464"/>
    </source>
</evidence>
<dbReference type="Gene3D" id="3.40.50.10860">
    <property type="entry name" value="Leucine Dehydrogenase, chain A, domain 1"/>
    <property type="match status" value="1"/>
</dbReference>
<dbReference type="InterPro" id="IPR006151">
    <property type="entry name" value="Shikm_DH/Glu-tRNA_Rdtase"/>
</dbReference>
<dbReference type="UniPathway" id="UPA00053">
    <property type="reaction ID" value="UER00087"/>
</dbReference>
<feature type="domain" description="SDH C-terminal" evidence="11">
    <location>
        <begin position="265"/>
        <end position="288"/>
    </location>
</feature>
<evidence type="ECO:0000259" key="9">
    <source>
        <dbReference type="Pfam" id="PF01488"/>
    </source>
</evidence>
<dbReference type="PANTHER" id="PTHR21089:SF1">
    <property type="entry name" value="BIFUNCTIONAL 3-DEHYDROQUINATE DEHYDRATASE_SHIKIMATE DEHYDROGENASE, CHLOROPLASTIC"/>
    <property type="match status" value="1"/>
</dbReference>
<dbReference type="EC" id="1.1.1.25" evidence="2 8"/>
<evidence type="ECO:0000256" key="6">
    <source>
        <dbReference type="ARBA" id="ARBA00023141"/>
    </source>
</evidence>
<comment type="similarity">
    <text evidence="8">Belongs to the shikimate dehydrogenase family.</text>
</comment>
<dbReference type="STRING" id="859654.BVAF_222"/>
<dbReference type="GO" id="GO:0019632">
    <property type="term" value="P:shikimate metabolic process"/>
    <property type="evidence" value="ECO:0007669"/>
    <property type="project" value="InterPro"/>
</dbReference>
<feature type="binding site" evidence="8">
    <location>
        <position position="62"/>
    </location>
    <ligand>
        <name>shikimate</name>
        <dbReference type="ChEBI" id="CHEBI:36208"/>
    </ligand>
</feature>
<feature type="binding site" evidence="8">
    <location>
        <position position="265"/>
    </location>
    <ligand>
        <name>NADP(+)</name>
        <dbReference type="ChEBI" id="CHEBI:58349"/>
    </ligand>
</feature>
<dbReference type="InterPro" id="IPR022893">
    <property type="entry name" value="Shikimate_DH_fam"/>
</dbReference>
<reference evidence="12 13" key="1">
    <citation type="journal article" date="2010" name="BMC Genomics">
        <title>Unprecedented loss of ammonia assimilation capability in a urease-encoding bacterial mutualist.</title>
        <authorList>
            <person name="Williams L.E."/>
            <person name="Wernegreen J.J."/>
        </authorList>
    </citation>
    <scope>NUCLEOTIDE SEQUENCE [LARGE SCALE GENOMIC DNA]</scope>
    <source>
        <strain evidence="12 13">BVAF</strain>
    </source>
</reference>
<feature type="active site" description="Proton acceptor" evidence="8">
    <location>
        <position position="66"/>
    </location>
</feature>
<feature type="binding site" evidence="8">
    <location>
        <position position="103"/>
    </location>
    <ligand>
        <name>shikimate</name>
        <dbReference type="ChEBI" id="CHEBI:36208"/>
    </ligand>
</feature>
<dbReference type="Pfam" id="PF08501">
    <property type="entry name" value="Shikimate_dh_N"/>
    <property type="match status" value="1"/>
</dbReference>
<feature type="domain" description="Shikimate dehydrogenase substrate binding N-terminal" evidence="10">
    <location>
        <begin position="6"/>
        <end position="89"/>
    </location>
</feature>
<dbReference type="InterPro" id="IPR041121">
    <property type="entry name" value="SDH_C"/>
</dbReference>
<comment type="function">
    <text evidence="8">Involved in the biosynthesis of the chorismate, which leads to the biosynthesis of aromatic amino acids. Catalyzes the reversible NADPH linked reduction of 3-dehydroshikimate (DHSA) to yield shikimate (SA).</text>
</comment>
<dbReference type="Pfam" id="PF18317">
    <property type="entry name" value="SDH_C"/>
    <property type="match status" value="1"/>
</dbReference>
<evidence type="ECO:0000259" key="11">
    <source>
        <dbReference type="Pfam" id="PF18317"/>
    </source>
</evidence>
<dbReference type="EMBL" id="CP002189">
    <property type="protein sequence ID" value="ADV33623.1"/>
    <property type="molecule type" value="Genomic_DNA"/>
</dbReference>
<dbReference type="NCBIfam" id="NF001310">
    <property type="entry name" value="PRK00258.1-2"/>
    <property type="match status" value="1"/>
</dbReference>
<feature type="binding site" evidence="8">
    <location>
        <position position="243"/>
    </location>
    <ligand>
        <name>shikimate</name>
        <dbReference type="ChEBI" id="CHEBI:36208"/>
    </ligand>
</feature>
<keyword evidence="6 8" id="KW-0057">Aromatic amino acid biosynthesis</keyword>
<dbReference type="RefSeq" id="WP_013516548.1">
    <property type="nucleotide sequence ID" value="NC_014909.2"/>
</dbReference>
<evidence type="ECO:0000313" key="12">
    <source>
        <dbReference type="EMBL" id="ADV33623.1"/>
    </source>
</evidence>
<keyword evidence="3 8" id="KW-0028">Amino-acid biosynthesis</keyword>
<dbReference type="HAMAP" id="MF_00222">
    <property type="entry name" value="Shikimate_DH_AroE"/>
    <property type="match status" value="1"/>
</dbReference>
<dbReference type="InterPro" id="IPR011342">
    <property type="entry name" value="Shikimate_DH"/>
</dbReference>
<evidence type="ECO:0000256" key="4">
    <source>
        <dbReference type="ARBA" id="ARBA00022857"/>
    </source>
</evidence>
<sequence length="300" mass="33946">MSAFAVFGNPIKHSKSAEIYSLFAKEIGISSKYDLRLVSKIEDFDIVVRNFFDTGGLGANFTVPFKERAFFLCNQLTDRALMANAVNTIKKRSDNSLLGDNTDGIGLMNDLKRLCWLDFDDSIIEMNENKNLSSRKSDTHILLIGAGGAARGIIPMLLNIKGCYINVVNRTLLNAQKLVYYYHSIGCQNISYIDINKLKFHHGYNIKKYDLIINASSSSMSHVIPMIPSFLVSCFTKCYDVFYQNQDTVFITWCKKHGSNYCSDGLGMLVEQAAYAFYLWHNIFPSVKSVIDFLKSKNYV</sequence>
<proteinExistence type="inferred from homology"/>
<accession>E8Q607</accession>
<keyword evidence="5 8" id="KW-0560">Oxidoreductase</keyword>
<dbReference type="GO" id="GO:0005829">
    <property type="term" value="C:cytosol"/>
    <property type="evidence" value="ECO:0007669"/>
    <property type="project" value="TreeGrafter"/>
</dbReference>
<dbReference type="Proteomes" id="UP000007464">
    <property type="component" value="Chromosome"/>
</dbReference>
<dbReference type="InterPro" id="IPR013708">
    <property type="entry name" value="Shikimate_DH-bd_N"/>
</dbReference>
<comment type="pathway">
    <text evidence="1 8">Metabolic intermediate biosynthesis; chorismate biosynthesis; chorismate from D-erythrose 4-phosphate and phosphoenolpyruvate: step 4/7.</text>
</comment>
<feature type="binding site" evidence="8">
    <location>
        <begin position="145"/>
        <end position="149"/>
    </location>
    <ligand>
        <name>NADP(+)</name>
        <dbReference type="ChEBI" id="CHEBI:58349"/>
    </ligand>
</feature>
<dbReference type="Gene3D" id="3.40.50.720">
    <property type="entry name" value="NAD(P)-binding Rossmann-like Domain"/>
    <property type="match status" value="1"/>
</dbReference>
<evidence type="ECO:0000256" key="2">
    <source>
        <dbReference type="ARBA" id="ARBA00012962"/>
    </source>
</evidence>
<dbReference type="GO" id="GO:0009073">
    <property type="term" value="P:aromatic amino acid family biosynthetic process"/>
    <property type="evidence" value="ECO:0007669"/>
    <property type="project" value="UniProtKB-KW"/>
</dbReference>
<dbReference type="OrthoDB" id="9776868at2"/>
<keyword evidence="4 8" id="KW-0521">NADP</keyword>
<feature type="binding site" evidence="8">
    <location>
        <position position="241"/>
    </location>
    <ligand>
        <name>NADP(+)</name>
        <dbReference type="ChEBI" id="CHEBI:58349"/>
    </ligand>
</feature>
<comment type="caution">
    <text evidence="8">Lacks conserved residue(s) required for the propagation of feature annotation.</text>
</comment>
<organism evidence="12 13">
    <name type="scientific">Blochmanniella vafra (strain BVAF)</name>
    <dbReference type="NCBI Taxonomy" id="859654"/>
    <lineage>
        <taxon>Bacteria</taxon>
        <taxon>Pseudomonadati</taxon>
        <taxon>Pseudomonadota</taxon>
        <taxon>Gammaproteobacteria</taxon>
        <taxon>Enterobacterales</taxon>
        <taxon>Enterobacteriaceae</taxon>
        <taxon>ant endosymbionts</taxon>
        <taxon>Candidatus Blochmanniella</taxon>
    </lineage>
</organism>
<dbReference type="NCBIfam" id="TIGR00507">
    <property type="entry name" value="aroE"/>
    <property type="match status" value="1"/>
</dbReference>
<evidence type="ECO:0000256" key="5">
    <source>
        <dbReference type="ARBA" id="ARBA00023002"/>
    </source>
</evidence>
<gene>
    <name evidence="8 12" type="primary">aroE</name>
    <name evidence="12" type="ordered locus">BVAF_222</name>
</gene>
<dbReference type="CDD" id="cd01065">
    <property type="entry name" value="NAD_bind_Shikimate_DH"/>
    <property type="match status" value="1"/>
</dbReference>
<dbReference type="FunFam" id="3.40.50.10860:FF:000006">
    <property type="entry name" value="Shikimate dehydrogenase (NADP(+))"/>
    <property type="match status" value="1"/>
</dbReference>
<dbReference type="InterPro" id="IPR046346">
    <property type="entry name" value="Aminoacid_DH-like_N_sf"/>
</dbReference>
<dbReference type="AlphaFoldDB" id="E8Q607"/>
<comment type="subunit">
    <text evidence="8">Homodimer.</text>
</comment>
<feature type="binding site" evidence="8">
    <location>
        <position position="87"/>
    </location>
    <ligand>
        <name>shikimate</name>
        <dbReference type="ChEBI" id="CHEBI:36208"/>
    </ligand>
</feature>
<evidence type="ECO:0000256" key="3">
    <source>
        <dbReference type="ARBA" id="ARBA00022605"/>
    </source>
</evidence>
<dbReference type="GO" id="GO:0004764">
    <property type="term" value="F:shikimate 3-dehydrogenase (NADP+) activity"/>
    <property type="evidence" value="ECO:0007669"/>
    <property type="project" value="UniProtKB-UniRule"/>
</dbReference>
<feature type="binding site" evidence="8">
    <location>
        <begin position="14"/>
        <end position="16"/>
    </location>
    <ligand>
        <name>shikimate</name>
        <dbReference type="ChEBI" id="CHEBI:36208"/>
    </ligand>
</feature>
<feature type="domain" description="Quinate/shikimate 5-dehydrogenase/glutamyl-tRNA reductase" evidence="9">
    <location>
        <begin position="135"/>
        <end position="219"/>
    </location>
</feature>
<name>E8Q607_BLOVB</name>
<dbReference type="SUPFAM" id="SSF53223">
    <property type="entry name" value="Aminoacid dehydrogenase-like, N-terminal domain"/>
    <property type="match status" value="1"/>
</dbReference>
<dbReference type="SUPFAM" id="SSF51735">
    <property type="entry name" value="NAD(P)-binding Rossmann-fold domains"/>
    <property type="match status" value="1"/>
</dbReference>
<evidence type="ECO:0000256" key="8">
    <source>
        <dbReference type="HAMAP-Rule" id="MF_00222"/>
    </source>
</evidence>
<evidence type="ECO:0000256" key="1">
    <source>
        <dbReference type="ARBA" id="ARBA00004871"/>
    </source>
</evidence>
<dbReference type="InterPro" id="IPR036291">
    <property type="entry name" value="NAD(P)-bd_dom_sf"/>
</dbReference>
<dbReference type="GO" id="GO:0050661">
    <property type="term" value="F:NADP binding"/>
    <property type="evidence" value="ECO:0007669"/>
    <property type="project" value="InterPro"/>
</dbReference>
<dbReference type="GO" id="GO:0008652">
    <property type="term" value="P:amino acid biosynthetic process"/>
    <property type="evidence" value="ECO:0007669"/>
    <property type="project" value="UniProtKB-KW"/>
</dbReference>
<feature type="binding site" evidence="8">
    <location>
        <position position="272"/>
    </location>
    <ligand>
        <name>shikimate</name>
        <dbReference type="ChEBI" id="CHEBI:36208"/>
    </ligand>
</feature>
<dbReference type="PANTHER" id="PTHR21089">
    <property type="entry name" value="SHIKIMATE DEHYDROGENASE"/>
    <property type="match status" value="1"/>
</dbReference>
<comment type="catalytic activity">
    <reaction evidence="7 8">
        <text>shikimate + NADP(+) = 3-dehydroshikimate + NADPH + H(+)</text>
        <dbReference type="Rhea" id="RHEA:17737"/>
        <dbReference type="ChEBI" id="CHEBI:15378"/>
        <dbReference type="ChEBI" id="CHEBI:16630"/>
        <dbReference type="ChEBI" id="CHEBI:36208"/>
        <dbReference type="ChEBI" id="CHEBI:57783"/>
        <dbReference type="ChEBI" id="CHEBI:58349"/>
        <dbReference type="EC" id="1.1.1.25"/>
    </reaction>
</comment>
<dbReference type="KEGG" id="bva:BVAF_222"/>
<keyword evidence="13" id="KW-1185">Reference proteome</keyword>
<feature type="binding site" evidence="8">
    <location>
        <position position="78"/>
    </location>
    <ligand>
        <name>NADP(+)</name>
        <dbReference type="ChEBI" id="CHEBI:58349"/>
    </ligand>
</feature>
<dbReference type="Pfam" id="PF01488">
    <property type="entry name" value="Shikimate_DH"/>
    <property type="match status" value="1"/>
</dbReference>